<comment type="caution">
    <text evidence="14">The sequence shown here is derived from an EMBL/GenBank/DDBJ whole genome shotgun (WGS) entry which is preliminary data.</text>
</comment>
<dbReference type="AlphaFoldDB" id="A0A4R6UWI6"/>
<evidence type="ECO:0000256" key="8">
    <source>
        <dbReference type="ARBA" id="ARBA00022842"/>
    </source>
</evidence>
<sequence>MLTLYDGQAVHSKLNLHQLEKSRLNSALWIDLHTPDAAIVTALEAGLGIDIPTPDDMREIETSSRLYRESGTLFMTATIIFSADTESPRSTPVTFIVQPSRLITLRYADPSPFRRMATMCEKDKSLLHDPTRLLSELLDAIVDRLADLLERTAIELDELSEKIFASGKLQRRDPSYFQIQLLALGRNADLVAKIRESLSSITRLCIYFGESERVSSVEQKERVQAIRADLSSLVDHSNFVNSKIQFLLEAVLGLVNIEQNRVIKALSVAATVFLPPTLIASIYGMNFDFMPELSWPLGYPMAIGLMVLSGLLPYLWLRKRAWI</sequence>
<dbReference type="GO" id="GO:0015087">
    <property type="term" value="F:cobalt ion transmembrane transporter activity"/>
    <property type="evidence" value="ECO:0007669"/>
    <property type="project" value="TreeGrafter"/>
</dbReference>
<dbReference type="Gene3D" id="1.20.58.340">
    <property type="entry name" value="Magnesium transport protein CorA, transmembrane region"/>
    <property type="match status" value="2"/>
</dbReference>
<dbReference type="Pfam" id="PF01544">
    <property type="entry name" value="CorA"/>
    <property type="match status" value="1"/>
</dbReference>
<dbReference type="OrthoDB" id="9803416at2"/>
<evidence type="ECO:0000256" key="5">
    <source>
        <dbReference type="ARBA" id="ARBA00022475"/>
    </source>
</evidence>
<keyword evidence="15" id="KW-1185">Reference proteome</keyword>
<proteinExistence type="inferred from homology"/>
<feature type="transmembrane region" description="Helical" evidence="13">
    <location>
        <begin position="265"/>
        <end position="285"/>
    </location>
</feature>
<name>A0A4R6UWI6_9GAMM</name>
<evidence type="ECO:0000256" key="12">
    <source>
        <dbReference type="ARBA" id="ARBA00034269"/>
    </source>
</evidence>
<dbReference type="RefSeq" id="WP_133587971.1">
    <property type="nucleotide sequence ID" value="NZ_CP037953.1"/>
</dbReference>
<feature type="transmembrane region" description="Helical" evidence="13">
    <location>
        <begin position="297"/>
        <end position="317"/>
    </location>
</feature>
<dbReference type="GO" id="GO:0015095">
    <property type="term" value="F:magnesium ion transmembrane transporter activity"/>
    <property type="evidence" value="ECO:0007669"/>
    <property type="project" value="TreeGrafter"/>
</dbReference>
<evidence type="ECO:0000256" key="6">
    <source>
        <dbReference type="ARBA" id="ARBA00022519"/>
    </source>
</evidence>
<comment type="similarity">
    <text evidence="2">Belongs to the CorA metal ion transporter (MIT) (TC 1.A.35) family.</text>
</comment>
<gene>
    <name evidence="14" type="ORF">EV696_102319</name>
</gene>
<dbReference type="InterPro" id="IPR050829">
    <property type="entry name" value="CorA_MIT"/>
</dbReference>
<dbReference type="FunFam" id="1.20.58.340:FF:000001">
    <property type="entry name" value="Magnesium transport protein CorA"/>
    <property type="match status" value="1"/>
</dbReference>
<dbReference type="InterPro" id="IPR045863">
    <property type="entry name" value="CorA_TM1_TM2"/>
</dbReference>
<dbReference type="GO" id="GO:0015099">
    <property type="term" value="F:nickel cation transmembrane transporter activity"/>
    <property type="evidence" value="ECO:0007669"/>
    <property type="project" value="TreeGrafter"/>
</dbReference>
<dbReference type="InterPro" id="IPR045861">
    <property type="entry name" value="CorA_cytoplasmic_dom"/>
</dbReference>
<evidence type="ECO:0000256" key="9">
    <source>
        <dbReference type="ARBA" id="ARBA00022989"/>
    </source>
</evidence>
<dbReference type="GO" id="GO:0005886">
    <property type="term" value="C:plasma membrane"/>
    <property type="evidence" value="ECO:0007669"/>
    <property type="project" value="UniProtKB-SubCell"/>
</dbReference>
<dbReference type="CDD" id="cd12837">
    <property type="entry name" value="EcCorA-like_u1"/>
    <property type="match status" value="1"/>
</dbReference>
<comment type="catalytic activity">
    <reaction evidence="12">
        <text>Mg(2+)(in) = Mg(2+)(out)</text>
        <dbReference type="Rhea" id="RHEA:29827"/>
        <dbReference type="ChEBI" id="CHEBI:18420"/>
    </reaction>
</comment>
<evidence type="ECO:0000313" key="15">
    <source>
        <dbReference type="Proteomes" id="UP000295375"/>
    </source>
</evidence>
<keyword evidence="5" id="KW-1003">Cell membrane</keyword>
<keyword evidence="7 13" id="KW-0812">Transmembrane</keyword>
<dbReference type="PANTHER" id="PTHR47685:SF1">
    <property type="entry name" value="MAGNESIUM TRANSPORT PROTEIN CORA"/>
    <property type="match status" value="1"/>
</dbReference>
<dbReference type="PANTHER" id="PTHR47685">
    <property type="entry name" value="MAGNESIUM TRANSPORT PROTEIN CORA"/>
    <property type="match status" value="1"/>
</dbReference>
<evidence type="ECO:0000256" key="13">
    <source>
        <dbReference type="SAM" id="Phobius"/>
    </source>
</evidence>
<evidence type="ECO:0000256" key="2">
    <source>
        <dbReference type="ARBA" id="ARBA00009765"/>
    </source>
</evidence>
<keyword evidence="9 13" id="KW-1133">Transmembrane helix</keyword>
<keyword evidence="4" id="KW-0813">Transport</keyword>
<protein>
    <recommendedName>
        <fullName evidence="3">Magnesium transport protein CorA</fullName>
    </recommendedName>
</protein>
<dbReference type="Gene3D" id="3.30.460.20">
    <property type="entry name" value="CorA soluble domain-like"/>
    <property type="match status" value="1"/>
</dbReference>
<accession>A0A4R6UWI6</accession>
<evidence type="ECO:0000256" key="7">
    <source>
        <dbReference type="ARBA" id="ARBA00022692"/>
    </source>
</evidence>
<dbReference type="Proteomes" id="UP000295375">
    <property type="component" value="Unassembled WGS sequence"/>
</dbReference>
<keyword evidence="11 13" id="KW-0472">Membrane</keyword>
<organism evidence="14 15">
    <name type="scientific">Permianibacter aggregans</name>
    <dbReference type="NCBI Taxonomy" id="1510150"/>
    <lineage>
        <taxon>Bacteria</taxon>
        <taxon>Pseudomonadati</taxon>
        <taxon>Pseudomonadota</taxon>
        <taxon>Gammaproteobacteria</taxon>
        <taxon>Pseudomonadales</taxon>
        <taxon>Pseudomonadaceae</taxon>
        <taxon>Permianibacter</taxon>
    </lineage>
</organism>
<evidence type="ECO:0000256" key="4">
    <source>
        <dbReference type="ARBA" id="ARBA00022448"/>
    </source>
</evidence>
<keyword evidence="10" id="KW-0406">Ion transport</keyword>
<dbReference type="SUPFAM" id="SSF144083">
    <property type="entry name" value="Magnesium transport protein CorA, transmembrane region"/>
    <property type="match status" value="1"/>
</dbReference>
<keyword evidence="8" id="KW-0460">Magnesium</keyword>
<evidence type="ECO:0000256" key="10">
    <source>
        <dbReference type="ARBA" id="ARBA00023065"/>
    </source>
</evidence>
<evidence type="ECO:0000256" key="3">
    <source>
        <dbReference type="ARBA" id="ARBA00019439"/>
    </source>
</evidence>
<evidence type="ECO:0000256" key="11">
    <source>
        <dbReference type="ARBA" id="ARBA00023136"/>
    </source>
</evidence>
<keyword evidence="6" id="KW-0997">Cell inner membrane</keyword>
<comment type="subcellular location">
    <subcellularLocation>
        <location evidence="1">Cell inner membrane</location>
        <topology evidence="1">Multi-pass membrane protein</topology>
    </subcellularLocation>
</comment>
<evidence type="ECO:0000313" key="14">
    <source>
        <dbReference type="EMBL" id="TDQ50636.1"/>
    </source>
</evidence>
<dbReference type="EMBL" id="SNYM01000002">
    <property type="protein sequence ID" value="TDQ50636.1"/>
    <property type="molecule type" value="Genomic_DNA"/>
</dbReference>
<dbReference type="SUPFAM" id="SSF143865">
    <property type="entry name" value="CorA soluble domain-like"/>
    <property type="match status" value="1"/>
</dbReference>
<dbReference type="InterPro" id="IPR002523">
    <property type="entry name" value="MgTranspt_CorA/ZnTranspt_ZntB"/>
</dbReference>
<reference evidence="14 15" key="1">
    <citation type="submission" date="2019-03" db="EMBL/GenBank/DDBJ databases">
        <title>Genomic Encyclopedia of Type Strains, Phase IV (KMG-IV): sequencing the most valuable type-strain genomes for metagenomic binning, comparative biology and taxonomic classification.</title>
        <authorList>
            <person name="Goeker M."/>
        </authorList>
    </citation>
    <scope>NUCLEOTIDE SEQUENCE [LARGE SCALE GENOMIC DNA]</scope>
    <source>
        <strain evidence="14 15">DSM 103792</strain>
    </source>
</reference>
<evidence type="ECO:0000256" key="1">
    <source>
        <dbReference type="ARBA" id="ARBA00004429"/>
    </source>
</evidence>